<dbReference type="WBParaSite" id="ES5_v2.g16074.t1">
    <property type="protein sequence ID" value="ES5_v2.g16074.t1"/>
    <property type="gene ID" value="ES5_v2.g16074"/>
</dbReference>
<protein>
    <submittedName>
        <fullName evidence="2">Uncharacterized protein</fullName>
    </submittedName>
</protein>
<organism evidence="1 2">
    <name type="scientific">Panagrolaimus sp. ES5</name>
    <dbReference type="NCBI Taxonomy" id="591445"/>
    <lineage>
        <taxon>Eukaryota</taxon>
        <taxon>Metazoa</taxon>
        <taxon>Ecdysozoa</taxon>
        <taxon>Nematoda</taxon>
        <taxon>Chromadorea</taxon>
        <taxon>Rhabditida</taxon>
        <taxon>Tylenchina</taxon>
        <taxon>Panagrolaimomorpha</taxon>
        <taxon>Panagrolaimoidea</taxon>
        <taxon>Panagrolaimidae</taxon>
        <taxon>Panagrolaimus</taxon>
    </lineage>
</organism>
<sequence length="93" mass="10587">MFVHLTAKNNGKSYENIKIKAKLSSFDLKDCSWSEEYMFGLLDNINGCKIIKECPIESGNFERKIPMDLSRFGDVAGFLLGNEVTILVIFVKY</sequence>
<accession>A0AC34FFR6</accession>
<name>A0AC34FFR6_9BILA</name>
<reference evidence="2" key="1">
    <citation type="submission" date="2022-11" db="UniProtKB">
        <authorList>
            <consortium name="WormBaseParasite"/>
        </authorList>
    </citation>
    <scope>IDENTIFICATION</scope>
</reference>
<evidence type="ECO:0000313" key="2">
    <source>
        <dbReference type="WBParaSite" id="ES5_v2.g16074.t1"/>
    </source>
</evidence>
<dbReference type="Proteomes" id="UP000887579">
    <property type="component" value="Unplaced"/>
</dbReference>
<evidence type="ECO:0000313" key="1">
    <source>
        <dbReference type="Proteomes" id="UP000887579"/>
    </source>
</evidence>
<proteinExistence type="predicted"/>